<sequence length="133" mass="15632">MDCRGEMEEIEEVWSRIRLNEEENTLIEVNGGEDESIRRREERSLVGKICSTRRIGKEIVKSTMEKIWRVGKPLDFEEIVFNYFAISLASARDKSRVQEGCPWLFDNFLFVLKDYDGETQTNLIDFDSADLWV</sequence>
<feature type="domain" description="DUF4283" evidence="1">
    <location>
        <begin position="41"/>
        <end position="118"/>
    </location>
</feature>
<accession>A0A833YD49</accession>
<gene>
    <name evidence="2" type="ORF">F2P56_002257</name>
</gene>
<dbReference type="Pfam" id="PF14111">
    <property type="entry name" value="DUF4283"/>
    <property type="match status" value="1"/>
</dbReference>
<evidence type="ECO:0000259" key="1">
    <source>
        <dbReference type="Pfam" id="PF14111"/>
    </source>
</evidence>
<organism evidence="2 3">
    <name type="scientific">Juglans regia</name>
    <name type="common">English walnut</name>
    <dbReference type="NCBI Taxonomy" id="51240"/>
    <lineage>
        <taxon>Eukaryota</taxon>
        <taxon>Viridiplantae</taxon>
        <taxon>Streptophyta</taxon>
        <taxon>Embryophyta</taxon>
        <taxon>Tracheophyta</taxon>
        <taxon>Spermatophyta</taxon>
        <taxon>Magnoliopsida</taxon>
        <taxon>eudicotyledons</taxon>
        <taxon>Gunneridae</taxon>
        <taxon>Pentapetalae</taxon>
        <taxon>rosids</taxon>
        <taxon>fabids</taxon>
        <taxon>Fagales</taxon>
        <taxon>Juglandaceae</taxon>
        <taxon>Juglans</taxon>
    </lineage>
</organism>
<protein>
    <recommendedName>
        <fullName evidence="1">DUF4283 domain-containing protein</fullName>
    </recommendedName>
</protein>
<dbReference type="Proteomes" id="UP000619265">
    <property type="component" value="Unassembled WGS sequence"/>
</dbReference>
<name>A0A833YD49_JUGRE</name>
<reference evidence="2" key="2">
    <citation type="submission" date="2020-03" db="EMBL/GenBank/DDBJ databases">
        <title>Walnut 2.0.</title>
        <authorList>
            <person name="Marrano A."/>
            <person name="Britton M."/>
            <person name="Zimin A.V."/>
            <person name="Zaini P.A."/>
            <person name="Workman R."/>
            <person name="Puiu D."/>
            <person name="Bianco L."/>
            <person name="Allen B.J."/>
            <person name="Troggio M."/>
            <person name="Leslie C.A."/>
            <person name="Timp W."/>
            <person name="Dendekar A."/>
            <person name="Salzberg S.L."/>
            <person name="Neale D.B."/>
        </authorList>
    </citation>
    <scope>NUCLEOTIDE SEQUENCE</scope>
    <source>
        <tissue evidence="2">Leaves</tissue>
    </source>
</reference>
<dbReference type="AlphaFoldDB" id="A0A833YD49"/>
<comment type="caution">
    <text evidence="2">The sequence shown here is derived from an EMBL/GenBank/DDBJ whole genome shotgun (WGS) entry which is preliminary data.</text>
</comment>
<evidence type="ECO:0000313" key="2">
    <source>
        <dbReference type="EMBL" id="KAF5481617.1"/>
    </source>
</evidence>
<dbReference type="InterPro" id="IPR025558">
    <property type="entry name" value="DUF4283"/>
</dbReference>
<dbReference type="Gramene" id="Jr01_24380_p3">
    <property type="protein sequence ID" value="cds.Jr01_24380_p3"/>
    <property type="gene ID" value="Jr01_24380"/>
</dbReference>
<evidence type="ECO:0000313" key="3">
    <source>
        <dbReference type="Proteomes" id="UP000619265"/>
    </source>
</evidence>
<proteinExistence type="predicted"/>
<reference evidence="2" key="1">
    <citation type="submission" date="2015-10" db="EMBL/GenBank/DDBJ databases">
        <authorList>
            <person name="Martinez-Garcia P.J."/>
            <person name="Crepeau M.W."/>
            <person name="Puiu D."/>
            <person name="Gonzalez-Ibeas D."/>
            <person name="Whalen J."/>
            <person name="Stevens K."/>
            <person name="Paul R."/>
            <person name="Butterfield T."/>
            <person name="Britton M."/>
            <person name="Reagan R."/>
            <person name="Chakraborty S."/>
            <person name="Walawage S.L."/>
            <person name="Vasquez-Gross H.A."/>
            <person name="Cardeno C."/>
            <person name="Famula R."/>
            <person name="Pratt K."/>
            <person name="Kuruganti S."/>
            <person name="Aradhya M.K."/>
            <person name="Leslie C.A."/>
            <person name="Dandekar A.M."/>
            <person name="Salzberg S.L."/>
            <person name="Wegrzyn J.L."/>
            <person name="Langley C.H."/>
            <person name="Neale D.B."/>
        </authorList>
    </citation>
    <scope>NUCLEOTIDE SEQUENCE</scope>
    <source>
        <tissue evidence="2">Leaves</tissue>
    </source>
</reference>
<dbReference type="EMBL" id="LIHL02000001">
    <property type="protein sequence ID" value="KAF5481617.1"/>
    <property type="molecule type" value="Genomic_DNA"/>
</dbReference>